<proteinExistence type="predicted"/>
<keyword evidence="1" id="KW-0496">Mitochondrion</keyword>
<accession>M4QC73</accession>
<evidence type="ECO:0000313" key="1">
    <source>
        <dbReference type="EMBL" id="AGH24169.1"/>
    </source>
</evidence>
<geneLocation type="mitochondrion" evidence="1"/>
<dbReference type="EMBL" id="KC353354">
    <property type="protein sequence ID" value="AGH24169.1"/>
    <property type="molecule type" value="Genomic_DNA"/>
</dbReference>
<sequence length="138" mass="16148">MFLVTFTVFFIFFCIFCFVFDFSYLAQSYSYLENGFDLPISSLELTGNADGLIFLESSLKNAKYINEIALLYSLCFWSETLNSTYTSFLFESEFFYACLGRSKLEILLEYDIYFEHFLVEGDLSSPFDFSFYMQTIGI</sequence>
<dbReference type="RefSeq" id="YP_007890675.1">
    <property type="nucleotide sequence ID" value="NC_021126.1"/>
</dbReference>
<organism evidence="1">
    <name type="scientific">Jakoba bahamiensis</name>
    <dbReference type="NCBI Taxonomy" id="221721"/>
    <lineage>
        <taxon>Eukaryota</taxon>
        <taxon>Discoba</taxon>
        <taxon>Jakobida</taxon>
        <taxon>Histionina</taxon>
        <taxon>Jakobidae</taxon>
        <taxon>Jakoba</taxon>
    </lineage>
</organism>
<dbReference type="GeneID" id="15333098"/>
<reference evidence="1" key="2">
    <citation type="journal article" date="2013" name="Genome Biol. Evol.">
        <title>Strikingly bacteria-like and gene-rich mitochondrial genomes throughout jakobid protists.</title>
        <authorList>
            <person name="Burger G."/>
            <person name="Gray M.W."/>
            <person name="Forget L."/>
            <person name="Lang B.F."/>
        </authorList>
    </citation>
    <scope>NUCLEOTIDE SEQUENCE</scope>
    <source>
        <strain evidence="1">ATCC 50695</strain>
    </source>
</reference>
<gene>
    <name evidence="1" type="primary">orf138</name>
</gene>
<reference evidence="1" key="1">
    <citation type="journal article" date="2006" name="RNA">
        <title>Hybrid E. coli--Mitochondrial ribonuclease P RNAs are catalytically active.</title>
        <authorList>
            <person name="Seif E."/>
            <person name="Cadieux A."/>
            <person name="Lang B.F."/>
        </authorList>
    </citation>
    <scope>NUCLEOTIDE SEQUENCE</scope>
    <source>
        <strain evidence="1">ATCC 50695</strain>
    </source>
</reference>
<name>M4QC73_9EUKA</name>
<dbReference type="AlphaFoldDB" id="M4QC73"/>
<protein>
    <submittedName>
        <fullName evidence="1">Uncharacterized protein</fullName>
    </submittedName>
</protein>